<dbReference type="PRINTS" id="PR01550">
    <property type="entry name" value="TOP6AFAMILY"/>
</dbReference>
<dbReference type="Proteomes" id="UP000515154">
    <property type="component" value="Linkage group LG7"/>
</dbReference>
<evidence type="ECO:0000256" key="1">
    <source>
        <dbReference type="ARBA" id="ARBA00000185"/>
    </source>
</evidence>
<keyword evidence="5" id="KW-0479">Metal-binding</keyword>
<keyword evidence="13" id="KW-1185">Reference proteome</keyword>
<dbReference type="Gene3D" id="1.10.10.10">
    <property type="entry name" value="Winged helix-like DNA-binding domain superfamily/Winged helix DNA-binding domain"/>
    <property type="match status" value="1"/>
</dbReference>
<evidence type="ECO:0000256" key="8">
    <source>
        <dbReference type="ARBA" id="ARBA00023125"/>
    </source>
</evidence>
<feature type="domain" description="Topoisomerase 6 subunit A/Spo11 TOPRIM" evidence="12">
    <location>
        <begin position="211"/>
        <end position="353"/>
    </location>
</feature>
<dbReference type="EC" id="5.6.2.2" evidence="4"/>
<keyword evidence="7 10" id="KW-0799">Topoisomerase</keyword>
<evidence type="ECO:0000313" key="13">
    <source>
        <dbReference type="Proteomes" id="UP000515154"/>
    </source>
</evidence>
<evidence type="ECO:0000256" key="10">
    <source>
        <dbReference type="PROSITE-ProRule" id="PRU01385"/>
    </source>
</evidence>
<gene>
    <name evidence="14" type="primary">LOC115214428</name>
</gene>
<feature type="active site" description="O-(5'-phospho-DNA)-tyrosine intermediate" evidence="10">
    <location>
        <position position="150"/>
    </location>
</feature>
<comment type="catalytic activity">
    <reaction evidence="1 10">
        <text>ATP-dependent breakage, passage and rejoining of double-stranded DNA.</text>
        <dbReference type="EC" id="5.6.2.2"/>
    </reaction>
</comment>
<sequence length="359" mass="41218">MTTEDVCNAVRQLRKELIDDWYLTRVKSECNVDVNGDQVVPFNTFALKTSIPRIPRCDILRKIENIILKILKSLEKGIMPSFEYANHSSWDNIKFSVEFGLETIMEPKTSKISFGSKRSRKKFDLLLKLLAIIYQLVQTDAYRTKRDIYYQNVNCFKTQSVLDTLLNNISHLLEVPRWDLHVLSTSKGCIAGDLQFHDANGNFICCKNTKSGKGFPDINTRLLLKTLWNELRIPVFGLMDADAHGIEIMFVYKFGSKCLSSEVESLAVPTLKWLGLFPSDIKRLGIPENQLIPVTEADIAKAKSLKNRSFVKSNRLWLQELEILLEQKQKAELQSLNDFSFTFLPEVYILQKIASKGWL</sequence>
<name>A0A7E6EYP3_9MOLL</name>
<evidence type="ECO:0000256" key="7">
    <source>
        <dbReference type="ARBA" id="ARBA00023029"/>
    </source>
</evidence>
<proteinExistence type="inferred from homology"/>
<dbReference type="Gene3D" id="3.40.1360.10">
    <property type="match status" value="1"/>
</dbReference>
<evidence type="ECO:0000313" key="14">
    <source>
        <dbReference type="RefSeq" id="XP_036360701.1"/>
    </source>
</evidence>
<dbReference type="GO" id="GO:0046872">
    <property type="term" value="F:metal ion binding"/>
    <property type="evidence" value="ECO:0007669"/>
    <property type="project" value="UniProtKB-KW"/>
</dbReference>
<dbReference type="CDD" id="cd00223">
    <property type="entry name" value="TOPRIM_TopoIIB_SPO"/>
    <property type="match status" value="1"/>
</dbReference>
<dbReference type="PANTHER" id="PTHR10848:SF0">
    <property type="entry name" value="MEIOTIC RECOMBINATION PROTEIN SPO11"/>
    <property type="match status" value="1"/>
</dbReference>
<evidence type="ECO:0000259" key="11">
    <source>
        <dbReference type="Pfam" id="PF04406"/>
    </source>
</evidence>
<evidence type="ECO:0000256" key="3">
    <source>
        <dbReference type="ARBA" id="ARBA00006559"/>
    </source>
</evidence>
<dbReference type="AlphaFoldDB" id="A0A7E6EYP3"/>
<comment type="cofactor">
    <cofactor evidence="2">
        <name>Mg(2+)</name>
        <dbReference type="ChEBI" id="CHEBI:18420"/>
    </cofactor>
</comment>
<keyword evidence="6" id="KW-0460">Magnesium</keyword>
<dbReference type="GO" id="GO:0005524">
    <property type="term" value="F:ATP binding"/>
    <property type="evidence" value="ECO:0007669"/>
    <property type="project" value="InterPro"/>
</dbReference>
<evidence type="ECO:0000256" key="5">
    <source>
        <dbReference type="ARBA" id="ARBA00022723"/>
    </source>
</evidence>
<evidence type="ECO:0000256" key="6">
    <source>
        <dbReference type="ARBA" id="ARBA00022842"/>
    </source>
</evidence>
<evidence type="ECO:0000259" key="12">
    <source>
        <dbReference type="Pfam" id="PF21180"/>
    </source>
</evidence>
<dbReference type="GO" id="GO:0042138">
    <property type="term" value="P:meiotic DNA double-strand break formation"/>
    <property type="evidence" value="ECO:0007669"/>
    <property type="project" value="TreeGrafter"/>
</dbReference>
<dbReference type="Pfam" id="PF21180">
    <property type="entry name" value="TOP6A-Spo11_Toprim"/>
    <property type="match status" value="1"/>
</dbReference>
<dbReference type="InterPro" id="IPR013049">
    <property type="entry name" value="Spo11/TopoVI_A_N"/>
</dbReference>
<accession>A0A7E6EYP3</accession>
<comment type="similarity">
    <text evidence="3 10">Belongs to the TOP6A family.</text>
</comment>
<keyword evidence="8 10" id="KW-0238">DNA-binding</keyword>
<dbReference type="GO" id="GO:0003918">
    <property type="term" value="F:DNA topoisomerase type II (double strand cut, ATP-hydrolyzing) activity"/>
    <property type="evidence" value="ECO:0007669"/>
    <property type="project" value="UniProtKB-UniRule"/>
</dbReference>
<dbReference type="InterPro" id="IPR036078">
    <property type="entry name" value="Spo11/TopoVI_A_sf"/>
</dbReference>
<dbReference type="GO" id="GO:0003677">
    <property type="term" value="F:DNA binding"/>
    <property type="evidence" value="ECO:0007669"/>
    <property type="project" value="UniProtKB-UniRule"/>
</dbReference>
<dbReference type="GO" id="GO:0000706">
    <property type="term" value="P:meiotic DNA double-strand break processing"/>
    <property type="evidence" value="ECO:0007669"/>
    <property type="project" value="TreeGrafter"/>
</dbReference>
<dbReference type="InterPro" id="IPR034136">
    <property type="entry name" value="TOPRIM_Topo6A/Spo11"/>
</dbReference>
<dbReference type="GO" id="GO:0007131">
    <property type="term" value="P:reciprocal meiotic recombination"/>
    <property type="evidence" value="ECO:0007669"/>
    <property type="project" value="TreeGrafter"/>
</dbReference>
<organism evidence="13 14">
    <name type="scientific">Octopus sinensis</name>
    <name type="common">East Asian common octopus</name>
    <dbReference type="NCBI Taxonomy" id="2607531"/>
    <lineage>
        <taxon>Eukaryota</taxon>
        <taxon>Metazoa</taxon>
        <taxon>Spiralia</taxon>
        <taxon>Lophotrochozoa</taxon>
        <taxon>Mollusca</taxon>
        <taxon>Cephalopoda</taxon>
        <taxon>Coleoidea</taxon>
        <taxon>Octopodiformes</taxon>
        <taxon>Octopoda</taxon>
        <taxon>Incirrata</taxon>
        <taxon>Octopodidae</taxon>
        <taxon>Octopus</taxon>
    </lineage>
</organism>
<feature type="domain" description="Spo11/DNA topoisomerase VI subunit A N-terminal" evidence="11">
    <location>
        <begin position="121"/>
        <end position="182"/>
    </location>
</feature>
<protein>
    <recommendedName>
        <fullName evidence="4">DNA topoisomerase (ATP-hydrolyzing)</fullName>
        <ecNumber evidence="4">5.6.2.2</ecNumber>
    </recommendedName>
</protein>
<dbReference type="PROSITE" id="PS52041">
    <property type="entry name" value="TOPO_IIB"/>
    <property type="match status" value="1"/>
</dbReference>
<dbReference type="PANTHER" id="PTHR10848">
    <property type="entry name" value="MEIOTIC RECOMBINATION PROTEIN SPO11"/>
    <property type="match status" value="1"/>
</dbReference>
<evidence type="ECO:0000256" key="9">
    <source>
        <dbReference type="ARBA" id="ARBA00023235"/>
    </source>
</evidence>
<evidence type="ECO:0000256" key="4">
    <source>
        <dbReference type="ARBA" id="ARBA00012895"/>
    </source>
</evidence>
<reference evidence="14" key="1">
    <citation type="submission" date="2025-08" db="UniProtKB">
        <authorList>
            <consortium name="RefSeq"/>
        </authorList>
    </citation>
    <scope>IDENTIFICATION</scope>
</reference>
<keyword evidence="9 10" id="KW-0413">Isomerase</keyword>
<dbReference type="RefSeq" id="XP_036360701.1">
    <property type="nucleotide sequence ID" value="XM_036504808.1"/>
</dbReference>
<dbReference type="Pfam" id="PF04406">
    <property type="entry name" value="TP6A_N"/>
    <property type="match status" value="1"/>
</dbReference>
<dbReference type="InterPro" id="IPR002815">
    <property type="entry name" value="Spo11/TopoVI_A"/>
</dbReference>
<dbReference type="InterPro" id="IPR036388">
    <property type="entry name" value="WH-like_DNA-bd_sf"/>
</dbReference>
<evidence type="ECO:0000256" key="2">
    <source>
        <dbReference type="ARBA" id="ARBA00001946"/>
    </source>
</evidence>
<dbReference type="SUPFAM" id="SSF56726">
    <property type="entry name" value="DNA topoisomerase IV, alpha subunit"/>
    <property type="match status" value="1"/>
</dbReference>
<dbReference type="GO" id="GO:0000228">
    <property type="term" value="C:nuclear chromosome"/>
    <property type="evidence" value="ECO:0007669"/>
    <property type="project" value="TreeGrafter"/>
</dbReference>